<feature type="transmembrane region" description="Helical" evidence="8">
    <location>
        <begin position="148"/>
        <end position="172"/>
    </location>
</feature>
<dbReference type="AlphaFoldDB" id="A0A6J8EQZ2"/>
<gene>
    <name evidence="10" type="ORF">MCOR_54941</name>
</gene>
<evidence type="ECO:0000256" key="7">
    <source>
        <dbReference type="ARBA" id="ARBA00023224"/>
    </source>
</evidence>
<dbReference type="GO" id="GO:0005886">
    <property type="term" value="C:plasma membrane"/>
    <property type="evidence" value="ECO:0007669"/>
    <property type="project" value="TreeGrafter"/>
</dbReference>
<proteinExistence type="predicted"/>
<name>A0A6J8EQZ2_MYTCO</name>
<evidence type="ECO:0000259" key="9">
    <source>
        <dbReference type="PROSITE" id="PS50262"/>
    </source>
</evidence>
<accession>A0A6J8EQZ2</accession>
<dbReference type="PRINTS" id="PR00237">
    <property type="entry name" value="GPCRRHODOPSN"/>
</dbReference>
<evidence type="ECO:0000256" key="1">
    <source>
        <dbReference type="ARBA" id="ARBA00004141"/>
    </source>
</evidence>
<organism evidence="10 11">
    <name type="scientific">Mytilus coruscus</name>
    <name type="common">Sea mussel</name>
    <dbReference type="NCBI Taxonomy" id="42192"/>
    <lineage>
        <taxon>Eukaryota</taxon>
        <taxon>Metazoa</taxon>
        <taxon>Spiralia</taxon>
        <taxon>Lophotrochozoa</taxon>
        <taxon>Mollusca</taxon>
        <taxon>Bivalvia</taxon>
        <taxon>Autobranchia</taxon>
        <taxon>Pteriomorphia</taxon>
        <taxon>Mytilida</taxon>
        <taxon>Mytiloidea</taxon>
        <taxon>Mytilidae</taxon>
        <taxon>Mytilinae</taxon>
        <taxon>Mytilus</taxon>
    </lineage>
</organism>
<keyword evidence="6" id="KW-0675">Receptor</keyword>
<evidence type="ECO:0000256" key="5">
    <source>
        <dbReference type="ARBA" id="ARBA00023136"/>
    </source>
</evidence>
<keyword evidence="2 8" id="KW-0812">Transmembrane</keyword>
<evidence type="ECO:0000313" key="10">
    <source>
        <dbReference type="EMBL" id="CAC5422928.1"/>
    </source>
</evidence>
<evidence type="ECO:0000256" key="8">
    <source>
        <dbReference type="SAM" id="Phobius"/>
    </source>
</evidence>
<dbReference type="PANTHER" id="PTHR45695:SF9">
    <property type="entry name" value="LEUCOKININ RECEPTOR"/>
    <property type="match status" value="1"/>
</dbReference>
<protein>
    <submittedName>
        <fullName evidence="10">NPSR1</fullName>
    </submittedName>
</protein>
<dbReference type="SUPFAM" id="SSF81321">
    <property type="entry name" value="Family A G protein-coupled receptor-like"/>
    <property type="match status" value="1"/>
</dbReference>
<evidence type="ECO:0000256" key="3">
    <source>
        <dbReference type="ARBA" id="ARBA00022989"/>
    </source>
</evidence>
<keyword evidence="7" id="KW-0807">Transducer</keyword>
<evidence type="ECO:0000256" key="6">
    <source>
        <dbReference type="ARBA" id="ARBA00023170"/>
    </source>
</evidence>
<evidence type="ECO:0000256" key="2">
    <source>
        <dbReference type="ARBA" id="ARBA00022692"/>
    </source>
</evidence>
<comment type="subcellular location">
    <subcellularLocation>
        <location evidence="1">Membrane</location>
        <topology evidence="1">Multi-pass membrane protein</topology>
    </subcellularLocation>
</comment>
<dbReference type="InterPro" id="IPR017452">
    <property type="entry name" value="GPCR_Rhodpsn_7TM"/>
</dbReference>
<evidence type="ECO:0000313" key="11">
    <source>
        <dbReference type="Proteomes" id="UP000507470"/>
    </source>
</evidence>
<keyword evidence="4" id="KW-0297">G-protein coupled receptor</keyword>
<dbReference type="Pfam" id="PF00001">
    <property type="entry name" value="7tm_1"/>
    <property type="match status" value="1"/>
</dbReference>
<dbReference type="OrthoDB" id="2132067at2759"/>
<keyword evidence="5 8" id="KW-0472">Membrane</keyword>
<sequence length="208" mass="23839">MGFNCNCWNDRKWACHLHKVALRGAVSGKRLHDKSGFYGFDVYTICGPRYIAANGNAKLDFWKPHLQAHKLSIASLTVDRYHAIVNPVNSMKWRSIKKATGISIAVWTVSVLICCPYLIFTNVYLSEYENNTIMLCNTQWPSAGFDKAFTLTVILTTFVLPFTIMTVCYYFIVRALWRRSRKHNASSEKGNIVNSIDEGEHRKECFIK</sequence>
<dbReference type="PANTHER" id="PTHR45695">
    <property type="entry name" value="LEUCOKININ RECEPTOR-RELATED"/>
    <property type="match status" value="1"/>
</dbReference>
<keyword evidence="3 8" id="KW-1133">Transmembrane helix</keyword>
<dbReference type="PROSITE" id="PS50262">
    <property type="entry name" value="G_PROTEIN_RECEP_F1_2"/>
    <property type="match status" value="1"/>
</dbReference>
<dbReference type="Proteomes" id="UP000507470">
    <property type="component" value="Unassembled WGS sequence"/>
</dbReference>
<keyword evidence="11" id="KW-1185">Reference proteome</keyword>
<reference evidence="10 11" key="1">
    <citation type="submission" date="2020-06" db="EMBL/GenBank/DDBJ databases">
        <authorList>
            <person name="Li R."/>
            <person name="Bekaert M."/>
        </authorList>
    </citation>
    <scope>NUCLEOTIDE SEQUENCE [LARGE SCALE GENOMIC DNA]</scope>
    <source>
        <strain evidence="11">wild</strain>
    </source>
</reference>
<dbReference type="GO" id="GO:0004930">
    <property type="term" value="F:G protein-coupled receptor activity"/>
    <property type="evidence" value="ECO:0007669"/>
    <property type="project" value="UniProtKB-KW"/>
</dbReference>
<evidence type="ECO:0000256" key="4">
    <source>
        <dbReference type="ARBA" id="ARBA00023040"/>
    </source>
</evidence>
<dbReference type="InterPro" id="IPR000276">
    <property type="entry name" value="GPCR_Rhodpsn"/>
</dbReference>
<dbReference type="EMBL" id="CACVKT020009703">
    <property type="protein sequence ID" value="CAC5422928.1"/>
    <property type="molecule type" value="Genomic_DNA"/>
</dbReference>
<dbReference type="Gene3D" id="1.20.1070.10">
    <property type="entry name" value="Rhodopsin 7-helix transmembrane proteins"/>
    <property type="match status" value="1"/>
</dbReference>
<feature type="domain" description="G-protein coupled receptors family 1 profile" evidence="9">
    <location>
        <begin position="71"/>
        <end position="208"/>
    </location>
</feature>
<feature type="transmembrane region" description="Helical" evidence="8">
    <location>
        <begin position="99"/>
        <end position="120"/>
    </location>
</feature>